<dbReference type="GeneID" id="101853129"/>
<evidence type="ECO:0000256" key="2">
    <source>
        <dbReference type="SAM" id="SignalP"/>
    </source>
</evidence>
<proteinExistence type="predicted"/>
<dbReference type="InterPro" id="IPR028996">
    <property type="entry name" value="GM2-AP"/>
</dbReference>
<keyword evidence="1 2" id="KW-0732">Signal</keyword>
<evidence type="ECO:0000313" key="4">
    <source>
        <dbReference type="Proteomes" id="UP000694888"/>
    </source>
</evidence>
<dbReference type="PANTHER" id="PTHR17357:SF0">
    <property type="entry name" value="GANGLIOSIDE GM2 ACTIVATOR"/>
    <property type="match status" value="1"/>
</dbReference>
<dbReference type="Pfam" id="PF02221">
    <property type="entry name" value="E1_DerP2_DerF2"/>
    <property type="match status" value="1"/>
</dbReference>
<feature type="domain" description="MD-2-related lipid-recognition" evidence="3">
    <location>
        <begin position="60"/>
        <end position="204"/>
    </location>
</feature>
<protein>
    <submittedName>
        <fullName evidence="5">Ganglioside GM2 activator</fullName>
    </submittedName>
</protein>
<sequence length="207" mass="22470">MRCFALVLTLVILSVDRSDQKDILRFQAEEKPREVETLFDLLTGRMGLMGRSSRVGAFKYTNCGDPNTDLANLKDLTLSPDPLTFPGPLNVQFDADIKSTVDAPLKGVVVIETKIGSTWLKIPCIGNIGSCTYDDICELLQGITCPQPFVSAGIPCQCPFSQGSYALPKTTFDIEAAIFPPGDYHATANLTYGGSRVACVDIYASFD</sequence>
<keyword evidence="4" id="KW-1185">Reference proteome</keyword>
<gene>
    <name evidence="5" type="primary">LOC101853129</name>
</gene>
<evidence type="ECO:0000313" key="5">
    <source>
        <dbReference type="RefSeq" id="XP_005110587.2"/>
    </source>
</evidence>
<dbReference type="PANTHER" id="PTHR17357">
    <property type="entry name" value="GM2 GANGLIOSIDE ACTIVATOR PROTEIN"/>
    <property type="match status" value="1"/>
</dbReference>
<dbReference type="Gene3D" id="2.70.220.10">
    <property type="entry name" value="Ganglioside GM2 activator"/>
    <property type="match status" value="1"/>
</dbReference>
<evidence type="ECO:0000256" key="1">
    <source>
        <dbReference type="ARBA" id="ARBA00022729"/>
    </source>
</evidence>
<evidence type="ECO:0000259" key="3">
    <source>
        <dbReference type="SMART" id="SM00737"/>
    </source>
</evidence>
<name>A0ABM0K7H8_APLCA</name>
<dbReference type="Proteomes" id="UP000694888">
    <property type="component" value="Unplaced"/>
</dbReference>
<dbReference type="SUPFAM" id="SSF63707">
    <property type="entry name" value="Ganglioside M2 (gm2) activator"/>
    <property type="match status" value="1"/>
</dbReference>
<dbReference type="SMART" id="SM00737">
    <property type="entry name" value="ML"/>
    <property type="match status" value="1"/>
</dbReference>
<dbReference type="InterPro" id="IPR003172">
    <property type="entry name" value="ML_dom"/>
</dbReference>
<organism evidence="4 5">
    <name type="scientific">Aplysia californica</name>
    <name type="common">California sea hare</name>
    <dbReference type="NCBI Taxonomy" id="6500"/>
    <lineage>
        <taxon>Eukaryota</taxon>
        <taxon>Metazoa</taxon>
        <taxon>Spiralia</taxon>
        <taxon>Lophotrochozoa</taxon>
        <taxon>Mollusca</taxon>
        <taxon>Gastropoda</taxon>
        <taxon>Heterobranchia</taxon>
        <taxon>Euthyneura</taxon>
        <taxon>Tectipleura</taxon>
        <taxon>Aplysiida</taxon>
        <taxon>Aplysioidea</taxon>
        <taxon>Aplysiidae</taxon>
        <taxon>Aplysia</taxon>
    </lineage>
</organism>
<dbReference type="RefSeq" id="XP_005110587.2">
    <property type="nucleotide sequence ID" value="XM_005110530.3"/>
</dbReference>
<feature type="chain" id="PRO_5045860858" evidence="2">
    <location>
        <begin position="21"/>
        <end position="207"/>
    </location>
</feature>
<reference evidence="5" key="1">
    <citation type="submission" date="2025-08" db="UniProtKB">
        <authorList>
            <consortium name="RefSeq"/>
        </authorList>
    </citation>
    <scope>IDENTIFICATION</scope>
</reference>
<accession>A0ABM0K7H8</accession>
<feature type="signal peptide" evidence="2">
    <location>
        <begin position="1"/>
        <end position="20"/>
    </location>
</feature>
<dbReference type="InterPro" id="IPR036846">
    <property type="entry name" value="GM2-AP_sf"/>
</dbReference>